<name>A0A940YJG7_9BURK</name>
<comment type="caution">
    <text evidence="1">The sequence shown here is derived from an EMBL/GenBank/DDBJ whole genome shotgun (WGS) entry which is preliminary data.</text>
</comment>
<evidence type="ECO:0000313" key="1">
    <source>
        <dbReference type="EMBL" id="MBQ0931004.1"/>
    </source>
</evidence>
<dbReference type="EMBL" id="JAGQDD010000006">
    <property type="protein sequence ID" value="MBQ0931004.1"/>
    <property type="molecule type" value="Genomic_DNA"/>
</dbReference>
<dbReference type="RefSeq" id="WP_210853988.1">
    <property type="nucleotide sequence ID" value="NZ_JAGQDD010000006.1"/>
</dbReference>
<reference evidence="1 2" key="1">
    <citation type="submission" date="2021-04" db="EMBL/GenBank/DDBJ databases">
        <title>The genome sequence of Ideonella sp. 3Y2.</title>
        <authorList>
            <person name="Liu Y."/>
        </authorList>
    </citation>
    <scope>NUCLEOTIDE SEQUENCE [LARGE SCALE GENOMIC DNA]</scope>
    <source>
        <strain evidence="1 2">3Y2</strain>
    </source>
</reference>
<organism evidence="1 2">
    <name type="scientific">Ideonella alba</name>
    <dbReference type="NCBI Taxonomy" id="2824118"/>
    <lineage>
        <taxon>Bacteria</taxon>
        <taxon>Pseudomonadati</taxon>
        <taxon>Pseudomonadota</taxon>
        <taxon>Betaproteobacteria</taxon>
        <taxon>Burkholderiales</taxon>
        <taxon>Sphaerotilaceae</taxon>
        <taxon>Ideonella</taxon>
    </lineage>
</organism>
<dbReference type="AlphaFoldDB" id="A0A940YJG7"/>
<accession>A0A940YJG7</accession>
<dbReference type="Proteomes" id="UP000676246">
    <property type="component" value="Unassembled WGS sequence"/>
</dbReference>
<dbReference type="Pfam" id="PF16290">
    <property type="entry name" value="DUF4936"/>
    <property type="match status" value="1"/>
</dbReference>
<proteinExistence type="predicted"/>
<sequence>MPPDRAGPVPGTAWFIYYRVAPSRSAELMAAARGLVAEACAAFPGLQGQLMQRPLPDAATGELTLMEIYHLPPALSAQDEAALGEWLSRRAQERLGHALAGSRHLEVFVPCA</sequence>
<dbReference type="InterPro" id="IPR032556">
    <property type="entry name" value="DUF4936"/>
</dbReference>
<protein>
    <submittedName>
        <fullName evidence="1">DUF4936 family protein</fullName>
    </submittedName>
</protein>
<evidence type="ECO:0000313" key="2">
    <source>
        <dbReference type="Proteomes" id="UP000676246"/>
    </source>
</evidence>
<gene>
    <name evidence="1" type="ORF">KAK03_10950</name>
</gene>
<keyword evidence="2" id="KW-1185">Reference proteome</keyword>